<dbReference type="STRING" id="164348.BFF78_27570"/>
<evidence type="ECO:0000256" key="1">
    <source>
        <dbReference type="SAM" id="MobiDB-lite"/>
    </source>
</evidence>
<keyword evidence="2" id="KW-0472">Membrane</keyword>
<gene>
    <name evidence="3" type="ORF">FB563_0152</name>
</gene>
<keyword evidence="4" id="KW-1185">Reference proteome</keyword>
<keyword evidence="2" id="KW-1133">Transmembrane helix</keyword>
<dbReference type="InterPro" id="IPR045590">
    <property type="entry name" value="DUF6463"/>
</dbReference>
<feature type="transmembrane region" description="Helical" evidence="2">
    <location>
        <begin position="20"/>
        <end position="44"/>
    </location>
</feature>
<accession>A0A542U888</accession>
<dbReference type="Pfam" id="PF20064">
    <property type="entry name" value="DUF6463"/>
    <property type="match status" value="1"/>
</dbReference>
<dbReference type="Proteomes" id="UP000318103">
    <property type="component" value="Unassembled WGS sequence"/>
</dbReference>
<proteinExistence type="predicted"/>
<evidence type="ECO:0000313" key="4">
    <source>
        <dbReference type="Proteomes" id="UP000318103"/>
    </source>
</evidence>
<dbReference type="OrthoDB" id="3830785at2"/>
<reference evidence="3 4" key="1">
    <citation type="submission" date="2019-06" db="EMBL/GenBank/DDBJ databases">
        <title>Sequencing the genomes of 1000 actinobacteria strains.</title>
        <authorList>
            <person name="Klenk H.-P."/>
        </authorList>
    </citation>
    <scope>NUCLEOTIDE SEQUENCE [LARGE SCALE GENOMIC DNA]</scope>
    <source>
        <strain evidence="3 4">DSM 41929</strain>
    </source>
</reference>
<feature type="region of interest" description="Disordered" evidence="1">
    <location>
        <begin position="136"/>
        <end position="165"/>
    </location>
</feature>
<organism evidence="3 4">
    <name type="scientific">Streptomyces puniciscabiei</name>
    <dbReference type="NCBI Taxonomy" id="164348"/>
    <lineage>
        <taxon>Bacteria</taxon>
        <taxon>Bacillati</taxon>
        <taxon>Actinomycetota</taxon>
        <taxon>Actinomycetes</taxon>
        <taxon>Kitasatosporales</taxon>
        <taxon>Streptomycetaceae</taxon>
        <taxon>Streptomyces</taxon>
    </lineage>
</organism>
<dbReference type="AlphaFoldDB" id="A0A542U888"/>
<evidence type="ECO:0000313" key="3">
    <source>
        <dbReference type="EMBL" id="TQK95268.1"/>
    </source>
</evidence>
<sequence length="165" mass="17503">MNASARPESRTSNARGLRLWVPRLMLTAAAVHMMVGVIASYSYWSGIVSDGLWNTVRNDNYTRMMALWFMISGVAFFGLGLLSRRVVIAVGAMPVETGWILLALGIPVAVLEPVSGGWSLIAIGVLAVVASRRDSGMTDYDRPGGRRAGGTLAPGAAPLNTAPSE</sequence>
<feature type="compositionally biased region" description="Low complexity" evidence="1">
    <location>
        <begin position="149"/>
        <end position="159"/>
    </location>
</feature>
<feature type="transmembrane region" description="Helical" evidence="2">
    <location>
        <begin position="64"/>
        <end position="82"/>
    </location>
</feature>
<comment type="caution">
    <text evidence="3">The sequence shown here is derived from an EMBL/GenBank/DDBJ whole genome shotgun (WGS) entry which is preliminary data.</text>
</comment>
<evidence type="ECO:0000256" key="2">
    <source>
        <dbReference type="SAM" id="Phobius"/>
    </source>
</evidence>
<dbReference type="EMBL" id="VFNX01000001">
    <property type="protein sequence ID" value="TQK95268.1"/>
    <property type="molecule type" value="Genomic_DNA"/>
</dbReference>
<protein>
    <submittedName>
        <fullName evidence="3">Uncharacterized protein</fullName>
    </submittedName>
</protein>
<keyword evidence="2" id="KW-0812">Transmembrane</keyword>
<feature type="transmembrane region" description="Helical" evidence="2">
    <location>
        <begin position="89"/>
        <end position="110"/>
    </location>
</feature>
<dbReference type="RefSeq" id="WP_142218394.1">
    <property type="nucleotide sequence ID" value="NZ_JBPJFI010000001.1"/>
</dbReference>
<feature type="transmembrane region" description="Helical" evidence="2">
    <location>
        <begin position="116"/>
        <end position="132"/>
    </location>
</feature>
<name>A0A542U888_9ACTN</name>